<evidence type="ECO:0000313" key="1">
    <source>
        <dbReference type="EMBL" id="MBB4017284.1"/>
    </source>
</evidence>
<dbReference type="PANTHER" id="PTHR12475:SF4">
    <property type="entry name" value="PROTEIN THEM6"/>
    <property type="match status" value="1"/>
</dbReference>
<dbReference type="SUPFAM" id="SSF54637">
    <property type="entry name" value="Thioesterase/thiol ester dehydrase-isomerase"/>
    <property type="match status" value="1"/>
</dbReference>
<sequence>MNLWLRLLWLLLTTPFRERLAMPDGVSRLSFRVGLLDLDTNGHMNNGRYLTLMDLGRMDLLLRSGLWRAVLANKWTPVLSAASIRYRRELRLFRRFRLDSRIVAWSDSWFVMEQRFIARNRRGEEMVAAVALLRGGLYDRRAKAFVPVAQLLETVGVSAASPEPPEEVRAFIAAEEAMKNAARHAPKRAGIEAPGG</sequence>
<dbReference type="Proteomes" id="UP000577362">
    <property type="component" value="Unassembled WGS sequence"/>
</dbReference>
<evidence type="ECO:0000313" key="2">
    <source>
        <dbReference type="Proteomes" id="UP000577362"/>
    </source>
</evidence>
<proteinExistence type="predicted"/>
<dbReference type="RefSeq" id="WP_019402548.1">
    <property type="nucleotide sequence ID" value="NZ_JACIEN010000002.1"/>
</dbReference>
<name>A0A840BWA9_9HYPH</name>
<reference evidence="1 2" key="1">
    <citation type="submission" date="2020-08" db="EMBL/GenBank/DDBJ databases">
        <title>Genomic Encyclopedia of Type Strains, Phase IV (KMG-IV): sequencing the most valuable type-strain genomes for metagenomic binning, comparative biology and taxonomic classification.</title>
        <authorList>
            <person name="Goeker M."/>
        </authorList>
    </citation>
    <scope>NUCLEOTIDE SEQUENCE [LARGE SCALE GENOMIC DNA]</scope>
    <source>
        <strain evidence="1 2">DSM 103737</strain>
    </source>
</reference>
<dbReference type="Gene3D" id="3.10.129.10">
    <property type="entry name" value="Hotdog Thioesterase"/>
    <property type="match status" value="1"/>
</dbReference>
<accession>A0A840BWA9</accession>
<gene>
    <name evidence="1" type="ORF">GGR16_002313</name>
</gene>
<dbReference type="InterPro" id="IPR029069">
    <property type="entry name" value="HotDog_dom_sf"/>
</dbReference>
<protein>
    <submittedName>
        <fullName evidence="1">Acyl-CoA thioesterase FadM</fullName>
    </submittedName>
</protein>
<comment type="caution">
    <text evidence="1">The sequence shown here is derived from an EMBL/GenBank/DDBJ whole genome shotgun (WGS) entry which is preliminary data.</text>
</comment>
<dbReference type="CDD" id="cd00586">
    <property type="entry name" value="4HBT"/>
    <property type="match status" value="1"/>
</dbReference>
<dbReference type="InterPro" id="IPR051490">
    <property type="entry name" value="THEM6_lcsJ_thioesterase"/>
</dbReference>
<dbReference type="AlphaFoldDB" id="A0A840BWA9"/>
<dbReference type="PANTHER" id="PTHR12475">
    <property type="match status" value="1"/>
</dbReference>
<keyword evidence="2" id="KW-1185">Reference proteome</keyword>
<organism evidence="1 2">
    <name type="scientific">Chelatococcus caeni</name>
    <dbReference type="NCBI Taxonomy" id="1348468"/>
    <lineage>
        <taxon>Bacteria</taxon>
        <taxon>Pseudomonadati</taxon>
        <taxon>Pseudomonadota</taxon>
        <taxon>Alphaproteobacteria</taxon>
        <taxon>Hyphomicrobiales</taxon>
        <taxon>Chelatococcaceae</taxon>
        <taxon>Chelatococcus</taxon>
    </lineage>
</organism>
<dbReference type="Pfam" id="PF13279">
    <property type="entry name" value="4HBT_2"/>
    <property type="match status" value="1"/>
</dbReference>
<dbReference type="EMBL" id="JACIEN010000002">
    <property type="protein sequence ID" value="MBB4017284.1"/>
    <property type="molecule type" value="Genomic_DNA"/>
</dbReference>